<accession>A0A4P7IH39</accession>
<protein>
    <submittedName>
        <fullName evidence="1">Uncharacterized protein</fullName>
    </submittedName>
</protein>
<dbReference type="EMBL" id="CP038436">
    <property type="protein sequence ID" value="QBX56674.1"/>
    <property type="molecule type" value="Genomic_DNA"/>
</dbReference>
<evidence type="ECO:0000313" key="1">
    <source>
        <dbReference type="EMBL" id="QBX56674.1"/>
    </source>
</evidence>
<keyword evidence="2" id="KW-1185">Reference proteome</keyword>
<name>A0A4P7IH39_9ACTN</name>
<dbReference type="RefSeq" id="WP_135268659.1">
    <property type="nucleotide sequence ID" value="NZ_CP038436.1"/>
</dbReference>
<gene>
    <name evidence="1" type="ORF">EXE58_15200</name>
</gene>
<dbReference type="AlphaFoldDB" id="A0A4P7IH39"/>
<dbReference type="KEGG" id="nsn:EXE58_15200"/>
<organism evidence="1 2">
    <name type="scientific">Nocardioides seonyuensis</name>
    <dbReference type="NCBI Taxonomy" id="2518371"/>
    <lineage>
        <taxon>Bacteria</taxon>
        <taxon>Bacillati</taxon>
        <taxon>Actinomycetota</taxon>
        <taxon>Actinomycetes</taxon>
        <taxon>Propionibacteriales</taxon>
        <taxon>Nocardioidaceae</taxon>
        <taxon>Nocardioides</taxon>
    </lineage>
</organism>
<sequence>MTRYEYDEEASQRLHMDVVYEIDDRPTPVARWVDAMRRLNSIDDPLARRILMLHRDCGSGSGACDSGFEDEPIAQRVDWGCETTSVIANHFGVEYPAAPPEPD</sequence>
<proteinExistence type="predicted"/>
<reference evidence="1 2" key="1">
    <citation type="submission" date="2019-03" db="EMBL/GenBank/DDBJ databases">
        <title>Three New Species of Nocardioides, Nocardioides euryhalodurans sp. nov., Nocardioides seonyuensis sp. nov. and Nocardioides eburneoflavus sp. nov. Iolated from Soil.</title>
        <authorList>
            <person name="Roh S.G."/>
            <person name="Lee C."/>
            <person name="Kim M.-K."/>
            <person name="Kim S.B."/>
        </authorList>
    </citation>
    <scope>NUCLEOTIDE SEQUENCE [LARGE SCALE GENOMIC DNA]</scope>
    <source>
        <strain evidence="1 2">MMS17-SY207-3</strain>
    </source>
</reference>
<dbReference type="Proteomes" id="UP000294853">
    <property type="component" value="Chromosome"/>
</dbReference>
<dbReference type="OrthoDB" id="4290974at2"/>
<evidence type="ECO:0000313" key="2">
    <source>
        <dbReference type="Proteomes" id="UP000294853"/>
    </source>
</evidence>